<dbReference type="AlphaFoldDB" id="D6XUT6"/>
<keyword evidence="1" id="KW-0812">Transmembrane</keyword>
<evidence type="ECO:0000256" key="1">
    <source>
        <dbReference type="SAM" id="Phobius"/>
    </source>
</evidence>
<dbReference type="Proteomes" id="UP000000271">
    <property type="component" value="Chromosome"/>
</dbReference>
<sequence>MNANWIDQMRLLKSIVISFIAAIVLYIHFSIVDQAFYTLALDFWTFLIFICFLAVVYFVSLLFVKLNLSNKAAAASMFFYFLFLIWSAQGLIHTIFFTEPIRLESFQLPFLLAVTLTVSISLMLPSSHNKNTPVIEAFKNYYESRPPFQWGLRVLSAIGLMVITYFALNHLIFPFLEPYYSMSSSNFHFTDNGSYVSSAGMFIHALVMLVVFLPVFALWRGSKSSLLFWLGFPLFLLVALQTFVLYNEWPLGFRFPLFVHLTLTMYIQAIVLVHLFYEPTGEEQEEKVFQAMWTW</sequence>
<dbReference type="OrthoDB" id="2966394at2"/>
<feature type="transmembrane region" description="Helical" evidence="1">
    <location>
        <begin position="258"/>
        <end position="277"/>
    </location>
</feature>
<feature type="transmembrane region" description="Helical" evidence="1">
    <location>
        <begin position="43"/>
        <end position="66"/>
    </location>
</feature>
<dbReference type="KEGG" id="bse:Bsel_2068"/>
<dbReference type="RefSeq" id="WP_013172994.1">
    <property type="nucleotide sequence ID" value="NC_014219.1"/>
</dbReference>
<keyword evidence="1" id="KW-0472">Membrane</keyword>
<keyword evidence="1" id="KW-1133">Transmembrane helix</keyword>
<reference evidence="2" key="1">
    <citation type="submission" date="2009-10" db="EMBL/GenBank/DDBJ databases">
        <title>Complete sequence of Bacillus selenitireducens MLS10.</title>
        <authorList>
            <consortium name="US DOE Joint Genome Institute"/>
            <person name="Lucas S."/>
            <person name="Copeland A."/>
            <person name="Lapidus A."/>
            <person name="Glavina del Rio T."/>
            <person name="Dalin E."/>
            <person name="Tice H."/>
            <person name="Bruce D."/>
            <person name="Goodwin L."/>
            <person name="Pitluck S."/>
            <person name="Sims D."/>
            <person name="Brettin T."/>
            <person name="Detter J.C."/>
            <person name="Han C."/>
            <person name="Larimer F."/>
            <person name="Land M."/>
            <person name="Hauser L."/>
            <person name="Kyrpides N."/>
            <person name="Ovchinnikova G."/>
            <person name="Stolz J."/>
        </authorList>
    </citation>
    <scope>NUCLEOTIDE SEQUENCE [LARGE SCALE GENOMIC DNA]</scope>
    <source>
        <strain evidence="2">MLS10</strain>
    </source>
</reference>
<dbReference type="HOGENOM" id="CLU_942181_0_0_9"/>
<feature type="transmembrane region" description="Helical" evidence="1">
    <location>
        <begin position="226"/>
        <end position="246"/>
    </location>
</feature>
<accession>D6XUT6</accession>
<feature type="transmembrane region" description="Helical" evidence="1">
    <location>
        <begin position="108"/>
        <end position="125"/>
    </location>
</feature>
<evidence type="ECO:0000313" key="3">
    <source>
        <dbReference type="Proteomes" id="UP000000271"/>
    </source>
</evidence>
<protein>
    <submittedName>
        <fullName evidence="2">Uncharacterized protein</fullName>
    </submittedName>
</protein>
<dbReference type="EMBL" id="CP001791">
    <property type="protein sequence ID" value="ADH99572.1"/>
    <property type="molecule type" value="Genomic_DNA"/>
</dbReference>
<evidence type="ECO:0000313" key="2">
    <source>
        <dbReference type="EMBL" id="ADH99572.1"/>
    </source>
</evidence>
<name>D6XUT6_BACIE</name>
<gene>
    <name evidence="2" type="ordered locus">Bsel_2068</name>
</gene>
<feature type="transmembrane region" description="Helical" evidence="1">
    <location>
        <begin position="12"/>
        <end position="31"/>
    </location>
</feature>
<feature type="transmembrane region" description="Helical" evidence="1">
    <location>
        <begin position="78"/>
        <end position="96"/>
    </location>
</feature>
<feature type="transmembrane region" description="Helical" evidence="1">
    <location>
        <begin position="196"/>
        <end position="219"/>
    </location>
</feature>
<feature type="transmembrane region" description="Helical" evidence="1">
    <location>
        <begin position="154"/>
        <end position="176"/>
    </location>
</feature>
<proteinExistence type="predicted"/>
<organism evidence="2 3">
    <name type="scientific">Bacillus selenitireducens (strain ATCC 700615 / DSM 15326 / MLS10)</name>
    <dbReference type="NCBI Taxonomy" id="439292"/>
    <lineage>
        <taxon>Bacteria</taxon>
        <taxon>Bacillati</taxon>
        <taxon>Bacillota</taxon>
        <taxon>Bacilli</taxon>
        <taxon>Bacillales</taxon>
        <taxon>Bacillaceae</taxon>
        <taxon>Salisediminibacterium</taxon>
    </lineage>
</organism>
<keyword evidence="3" id="KW-1185">Reference proteome</keyword>